<dbReference type="AlphaFoldDB" id="A0A212D7Y6"/>
<name>A0A212D7Y6_CEREH</name>
<accession>A0A212D7Y6</accession>
<protein>
    <submittedName>
        <fullName evidence="1">Uncharacterized protein</fullName>
    </submittedName>
</protein>
<sequence length="67" mass="7462">MGNGPLSRPSSSLAYRLTRIILKLCCLNQGLLSSVHPNLLGSCHRGEEWSAKSLESWLHLSRRLFGL</sequence>
<organism evidence="1 2">
    <name type="scientific">Cervus elaphus hippelaphus</name>
    <name type="common">European red deer</name>
    <dbReference type="NCBI Taxonomy" id="46360"/>
    <lineage>
        <taxon>Eukaryota</taxon>
        <taxon>Metazoa</taxon>
        <taxon>Chordata</taxon>
        <taxon>Craniata</taxon>
        <taxon>Vertebrata</taxon>
        <taxon>Euteleostomi</taxon>
        <taxon>Mammalia</taxon>
        <taxon>Eutheria</taxon>
        <taxon>Laurasiatheria</taxon>
        <taxon>Artiodactyla</taxon>
        <taxon>Ruminantia</taxon>
        <taxon>Pecora</taxon>
        <taxon>Cervidae</taxon>
        <taxon>Cervinae</taxon>
        <taxon>Cervus</taxon>
    </lineage>
</organism>
<evidence type="ECO:0000313" key="2">
    <source>
        <dbReference type="Proteomes" id="UP000242450"/>
    </source>
</evidence>
<evidence type="ECO:0000313" key="1">
    <source>
        <dbReference type="EMBL" id="OWK14370.1"/>
    </source>
</evidence>
<gene>
    <name evidence="1" type="ORF">Celaphus_00001372</name>
</gene>
<comment type="caution">
    <text evidence="1">The sequence shown here is derived from an EMBL/GenBank/DDBJ whole genome shotgun (WGS) entry which is preliminary data.</text>
</comment>
<feature type="non-terminal residue" evidence="1">
    <location>
        <position position="67"/>
    </location>
</feature>
<dbReference type="EMBL" id="MKHE01000005">
    <property type="protein sequence ID" value="OWK14370.1"/>
    <property type="molecule type" value="Genomic_DNA"/>
</dbReference>
<dbReference type="Proteomes" id="UP000242450">
    <property type="component" value="Chromosome 5"/>
</dbReference>
<proteinExistence type="predicted"/>
<reference evidence="1 2" key="1">
    <citation type="journal article" date="2018" name="Mol. Genet. Genomics">
        <title>The red deer Cervus elaphus genome CerEla1.0: sequencing, annotating, genes, and chromosomes.</title>
        <authorList>
            <person name="Bana N.A."/>
            <person name="Nyiri A."/>
            <person name="Nagy J."/>
            <person name="Frank K."/>
            <person name="Nagy T."/>
            <person name="Steger V."/>
            <person name="Schiller M."/>
            <person name="Lakatos P."/>
            <person name="Sugar L."/>
            <person name="Horn P."/>
            <person name="Barta E."/>
            <person name="Orosz L."/>
        </authorList>
    </citation>
    <scope>NUCLEOTIDE SEQUENCE [LARGE SCALE GENOMIC DNA]</scope>
    <source>
        <strain evidence="1">Hungarian</strain>
    </source>
</reference>
<keyword evidence="2" id="KW-1185">Reference proteome</keyword>